<gene>
    <name evidence="1" type="ORF">GDO81_003181</name>
</gene>
<accession>A0AAV6ZZH5</accession>
<evidence type="ECO:0000313" key="1">
    <source>
        <dbReference type="EMBL" id="KAG8552959.1"/>
    </source>
</evidence>
<proteinExistence type="predicted"/>
<keyword evidence="2" id="KW-1185">Reference proteome</keyword>
<comment type="caution">
    <text evidence="1">The sequence shown here is derived from an EMBL/GenBank/DDBJ whole genome shotgun (WGS) entry which is preliminary data.</text>
</comment>
<dbReference type="AlphaFoldDB" id="A0AAV6ZZH5"/>
<organism evidence="1 2">
    <name type="scientific">Engystomops pustulosus</name>
    <name type="common">Tungara frog</name>
    <name type="synonym">Physalaemus pustulosus</name>
    <dbReference type="NCBI Taxonomy" id="76066"/>
    <lineage>
        <taxon>Eukaryota</taxon>
        <taxon>Metazoa</taxon>
        <taxon>Chordata</taxon>
        <taxon>Craniata</taxon>
        <taxon>Vertebrata</taxon>
        <taxon>Euteleostomi</taxon>
        <taxon>Amphibia</taxon>
        <taxon>Batrachia</taxon>
        <taxon>Anura</taxon>
        <taxon>Neobatrachia</taxon>
        <taxon>Hyloidea</taxon>
        <taxon>Leptodactylidae</taxon>
        <taxon>Leiuperinae</taxon>
        <taxon>Engystomops</taxon>
    </lineage>
</organism>
<name>A0AAV6ZZH5_ENGPU</name>
<dbReference type="Proteomes" id="UP000824782">
    <property type="component" value="Unassembled WGS sequence"/>
</dbReference>
<protein>
    <submittedName>
        <fullName evidence="1">Uncharacterized protein</fullName>
    </submittedName>
</protein>
<dbReference type="EMBL" id="WNYA01000010">
    <property type="protein sequence ID" value="KAG8552959.1"/>
    <property type="molecule type" value="Genomic_DNA"/>
</dbReference>
<reference evidence="1" key="1">
    <citation type="thesis" date="2020" institute="ProQuest LLC" country="789 East Eisenhower Parkway, Ann Arbor, MI, USA">
        <title>Comparative Genomics and Chromosome Evolution.</title>
        <authorList>
            <person name="Mudd A.B."/>
        </authorList>
    </citation>
    <scope>NUCLEOTIDE SEQUENCE</scope>
    <source>
        <strain evidence="1">237g6f4</strain>
        <tissue evidence="1">Blood</tissue>
    </source>
</reference>
<evidence type="ECO:0000313" key="2">
    <source>
        <dbReference type="Proteomes" id="UP000824782"/>
    </source>
</evidence>
<sequence>MERSRGSARNNAAYQVSIAIRSARLLKVIQIAPSRGFWEFWRFNVILDTNESHMAVLFHHYFIIDITESYVVLLFYGFFVPCTTKSYMAVFFCHRFVLDTTEIIRRSYLVTISY</sequence>